<dbReference type="Gene3D" id="3.40.50.300">
    <property type="entry name" value="P-loop containing nucleotide triphosphate hydrolases"/>
    <property type="match status" value="3"/>
</dbReference>
<keyword evidence="14" id="KW-0347">Helicase</keyword>
<dbReference type="FunFam" id="3.40.50.300:FF:001490">
    <property type="entry name" value="DNA replication helicase"/>
    <property type="match status" value="1"/>
</dbReference>
<dbReference type="InterPro" id="IPR014808">
    <property type="entry name" value="DNA_replication_fac_Dna2_N"/>
</dbReference>
<evidence type="ECO:0000256" key="4">
    <source>
        <dbReference type="ARBA" id="ARBA00007913"/>
    </source>
</evidence>
<dbReference type="GO" id="GO:0017116">
    <property type="term" value="F:single-stranded DNA helicase activity"/>
    <property type="evidence" value="ECO:0007669"/>
    <property type="project" value="InterPro"/>
</dbReference>
<dbReference type="GO" id="GO:0005524">
    <property type="term" value="F:ATP binding"/>
    <property type="evidence" value="ECO:0007669"/>
    <property type="project" value="UniProtKB-KW"/>
</dbReference>
<feature type="domain" description="DNA2/NAM7 helicase helicase" evidence="25">
    <location>
        <begin position="1023"/>
        <end position="1091"/>
    </location>
</feature>
<dbReference type="SUPFAM" id="SSF52540">
    <property type="entry name" value="P-loop containing nucleoside triphosphate hydrolases"/>
    <property type="match status" value="1"/>
</dbReference>
<evidence type="ECO:0000256" key="11">
    <source>
        <dbReference type="ARBA" id="ARBA00022741"/>
    </source>
</evidence>
<comment type="caution">
    <text evidence="27">The sequence shown here is derived from an EMBL/GenBank/DDBJ whole genome shotgun (WGS) entry which is preliminary data.</text>
</comment>
<comment type="similarity">
    <text evidence="4">Belongs to the DNA2/NAM7 helicase family.</text>
</comment>
<dbReference type="InterPro" id="IPR011604">
    <property type="entry name" value="PDDEXK-like_dom_sf"/>
</dbReference>
<evidence type="ECO:0000256" key="17">
    <source>
        <dbReference type="ARBA" id="ARBA00023014"/>
    </source>
</evidence>
<dbReference type="FunFam" id="3.90.320.10:FF:000001">
    <property type="entry name" value="DNA replication helicase Dna2"/>
    <property type="match status" value="1"/>
</dbReference>
<dbReference type="InterPro" id="IPR041677">
    <property type="entry name" value="DNA2/NAM7_AAA_11"/>
</dbReference>
<evidence type="ECO:0000256" key="15">
    <source>
        <dbReference type="ARBA" id="ARBA00022840"/>
    </source>
</evidence>
<evidence type="ECO:0000256" key="12">
    <source>
        <dbReference type="ARBA" id="ARBA00022763"/>
    </source>
</evidence>
<evidence type="ECO:0000256" key="3">
    <source>
        <dbReference type="ARBA" id="ARBA00004286"/>
    </source>
</evidence>
<evidence type="ECO:0000256" key="14">
    <source>
        <dbReference type="ARBA" id="ARBA00022806"/>
    </source>
</evidence>
<keyword evidence="8" id="KW-0235">DNA replication</keyword>
<organism evidence="27 28">
    <name type="scientific">Trapa incisa</name>
    <dbReference type="NCBI Taxonomy" id="236973"/>
    <lineage>
        <taxon>Eukaryota</taxon>
        <taxon>Viridiplantae</taxon>
        <taxon>Streptophyta</taxon>
        <taxon>Embryophyta</taxon>
        <taxon>Tracheophyta</taxon>
        <taxon>Spermatophyta</taxon>
        <taxon>Magnoliopsida</taxon>
        <taxon>eudicotyledons</taxon>
        <taxon>Gunneridae</taxon>
        <taxon>Pentapetalae</taxon>
        <taxon>rosids</taxon>
        <taxon>malvids</taxon>
        <taxon>Myrtales</taxon>
        <taxon>Lythraceae</taxon>
        <taxon>Trapa</taxon>
    </lineage>
</organism>
<dbReference type="CDD" id="cd18041">
    <property type="entry name" value="DEXXQc_DNA2"/>
    <property type="match status" value="1"/>
</dbReference>
<dbReference type="GO" id="GO:0046872">
    <property type="term" value="F:metal ion binding"/>
    <property type="evidence" value="ECO:0007669"/>
    <property type="project" value="UniProtKB-KW"/>
</dbReference>
<dbReference type="PANTHER" id="PTHR36531:SF6">
    <property type="entry name" value="DNA REPLICATION ATP-DEPENDENT HELICASE_NUCLEASE DNA2"/>
    <property type="match status" value="1"/>
</dbReference>
<evidence type="ECO:0000256" key="18">
    <source>
        <dbReference type="ARBA" id="ARBA00023125"/>
    </source>
</evidence>
<feature type="compositionally biased region" description="Basic residues" evidence="23">
    <location>
        <begin position="27"/>
        <end position="41"/>
    </location>
</feature>
<name>A0AAN7K163_9MYRT</name>
<evidence type="ECO:0000256" key="13">
    <source>
        <dbReference type="ARBA" id="ARBA00022801"/>
    </source>
</evidence>
<dbReference type="PANTHER" id="PTHR36531">
    <property type="entry name" value="CRISPR-ASSOCIATED EXONUCLEASE CAS4"/>
    <property type="match status" value="1"/>
</dbReference>
<feature type="compositionally biased region" description="Polar residues" evidence="23">
    <location>
        <begin position="42"/>
        <end position="63"/>
    </location>
</feature>
<evidence type="ECO:0000256" key="1">
    <source>
        <dbReference type="ARBA" id="ARBA00001966"/>
    </source>
</evidence>
<dbReference type="GO" id="GO:0005634">
    <property type="term" value="C:nucleus"/>
    <property type="evidence" value="ECO:0007669"/>
    <property type="project" value="UniProtKB-SubCell"/>
</dbReference>
<comment type="subcellular location">
    <subcellularLocation>
        <location evidence="3">Chromosome</location>
    </subcellularLocation>
    <subcellularLocation>
        <location evidence="2">Nucleus</location>
    </subcellularLocation>
</comment>
<keyword evidence="13" id="KW-0378">Hydrolase</keyword>
<keyword evidence="16" id="KW-0408">Iron</keyword>
<feature type="compositionally biased region" description="Low complexity" evidence="23">
    <location>
        <begin position="8"/>
        <end position="24"/>
    </location>
</feature>
<keyword evidence="12" id="KW-0227">DNA damage</keyword>
<gene>
    <name evidence="27" type="ORF">SAY87_019202</name>
</gene>
<keyword evidence="6" id="KW-0158">Chromosome</keyword>
<keyword evidence="21" id="KW-0511">Multifunctional enzyme</keyword>
<keyword evidence="28" id="KW-1185">Reference proteome</keyword>
<protein>
    <recommendedName>
        <fullName evidence="5">DNA helicase</fullName>
        <ecNumber evidence="5">3.6.4.12</ecNumber>
    </recommendedName>
</protein>
<dbReference type="EMBL" id="JAXIOK010000012">
    <property type="protein sequence ID" value="KAK4757901.1"/>
    <property type="molecule type" value="Genomic_DNA"/>
</dbReference>
<evidence type="ECO:0000256" key="10">
    <source>
        <dbReference type="ARBA" id="ARBA00022723"/>
    </source>
</evidence>
<feature type="domain" description="DNA2/NAM7 helicase-like C-terminal" evidence="26">
    <location>
        <begin position="1100"/>
        <end position="1299"/>
    </location>
</feature>
<evidence type="ECO:0000256" key="16">
    <source>
        <dbReference type="ARBA" id="ARBA00023004"/>
    </source>
</evidence>
<comment type="cofactor">
    <cofactor evidence="1">
        <name>[4Fe-4S] cluster</name>
        <dbReference type="ChEBI" id="CHEBI:49883"/>
    </cofactor>
</comment>
<keyword evidence="17" id="KW-0411">Iron-sulfur</keyword>
<dbReference type="InterPro" id="IPR027417">
    <property type="entry name" value="P-loop_NTPase"/>
</dbReference>
<dbReference type="Pfam" id="PF13087">
    <property type="entry name" value="AAA_12"/>
    <property type="match status" value="1"/>
</dbReference>
<keyword evidence="10" id="KW-0479">Metal-binding</keyword>
<evidence type="ECO:0000256" key="8">
    <source>
        <dbReference type="ARBA" id="ARBA00022705"/>
    </source>
</evidence>
<dbReference type="GO" id="GO:0006260">
    <property type="term" value="P:DNA replication"/>
    <property type="evidence" value="ECO:0007669"/>
    <property type="project" value="UniProtKB-KW"/>
</dbReference>
<dbReference type="InterPro" id="IPR026851">
    <property type="entry name" value="Dna2/JHS1_DEXXQ-box"/>
</dbReference>
<comment type="catalytic activity">
    <reaction evidence="22">
        <text>ATP + H2O = ADP + phosphate + H(+)</text>
        <dbReference type="Rhea" id="RHEA:13065"/>
        <dbReference type="ChEBI" id="CHEBI:15377"/>
        <dbReference type="ChEBI" id="CHEBI:15378"/>
        <dbReference type="ChEBI" id="CHEBI:30616"/>
        <dbReference type="ChEBI" id="CHEBI:43474"/>
        <dbReference type="ChEBI" id="CHEBI:456216"/>
        <dbReference type="EC" id="3.6.4.12"/>
    </reaction>
</comment>
<evidence type="ECO:0000256" key="22">
    <source>
        <dbReference type="ARBA" id="ARBA00047995"/>
    </source>
</evidence>
<dbReference type="Pfam" id="PF08696">
    <property type="entry name" value="Dna2"/>
    <property type="match status" value="1"/>
</dbReference>
<dbReference type="CDD" id="cd18808">
    <property type="entry name" value="SF1_C_Upf1"/>
    <property type="match status" value="1"/>
</dbReference>
<evidence type="ECO:0000256" key="23">
    <source>
        <dbReference type="SAM" id="MobiDB-lite"/>
    </source>
</evidence>
<dbReference type="GO" id="GO:0005694">
    <property type="term" value="C:chromosome"/>
    <property type="evidence" value="ECO:0007669"/>
    <property type="project" value="UniProtKB-SubCell"/>
</dbReference>
<dbReference type="GO" id="GO:0006281">
    <property type="term" value="P:DNA repair"/>
    <property type="evidence" value="ECO:0007669"/>
    <property type="project" value="UniProtKB-KW"/>
</dbReference>
<evidence type="ECO:0000256" key="5">
    <source>
        <dbReference type="ARBA" id="ARBA00012551"/>
    </source>
</evidence>
<dbReference type="GO" id="GO:0051539">
    <property type="term" value="F:4 iron, 4 sulfur cluster binding"/>
    <property type="evidence" value="ECO:0007669"/>
    <property type="project" value="UniProtKB-KW"/>
</dbReference>
<dbReference type="GO" id="GO:0016787">
    <property type="term" value="F:hydrolase activity"/>
    <property type="evidence" value="ECO:0007669"/>
    <property type="project" value="UniProtKB-KW"/>
</dbReference>
<evidence type="ECO:0000256" key="21">
    <source>
        <dbReference type="ARBA" id="ARBA00023268"/>
    </source>
</evidence>
<evidence type="ECO:0000313" key="28">
    <source>
        <dbReference type="Proteomes" id="UP001345219"/>
    </source>
</evidence>
<evidence type="ECO:0000259" key="26">
    <source>
        <dbReference type="Pfam" id="PF13087"/>
    </source>
</evidence>
<dbReference type="GO" id="GO:0003677">
    <property type="term" value="F:DNA binding"/>
    <property type="evidence" value="ECO:0007669"/>
    <property type="project" value="UniProtKB-KW"/>
</dbReference>
<proteinExistence type="inferred from homology"/>
<keyword evidence="18" id="KW-0238">DNA-binding</keyword>
<dbReference type="EC" id="3.6.4.12" evidence="5"/>
<evidence type="ECO:0000256" key="6">
    <source>
        <dbReference type="ARBA" id="ARBA00022454"/>
    </source>
</evidence>
<dbReference type="InterPro" id="IPR051827">
    <property type="entry name" value="Cas4_exonuclease"/>
</dbReference>
<evidence type="ECO:0000256" key="2">
    <source>
        <dbReference type="ARBA" id="ARBA00004123"/>
    </source>
</evidence>
<dbReference type="Gene3D" id="3.90.320.10">
    <property type="match status" value="1"/>
</dbReference>
<keyword evidence="9" id="KW-0540">Nuclease</keyword>
<feature type="domain" description="DNA2/NAM7 helicase helicase" evidence="25">
    <location>
        <begin position="923"/>
        <end position="1012"/>
    </location>
</feature>
<dbReference type="InterPro" id="IPR041679">
    <property type="entry name" value="DNA2/NAM7-like_C"/>
</dbReference>
<evidence type="ECO:0000259" key="25">
    <source>
        <dbReference type="Pfam" id="PF13086"/>
    </source>
</evidence>
<keyword evidence="7" id="KW-0004">4Fe-4S</keyword>
<dbReference type="Pfam" id="PF13086">
    <property type="entry name" value="AAA_11"/>
    <property type="match status" value="2"/>
</dbReference>
<reference evidence="27 28" key="1">
    <citation type="journal article" date="2023" name="Hortic Res">
        <title>Pangenome of water caltrop reveals structural variations and asymmetric subgenome divergence after allopolyploidization.</title>
        <authorList>
            <person name="Zhang X."/>
            <person name="Chen Y."/>
            <person name="Wang L."/>
            <person name="Yuan Y."/>
            <person name="Fang M."/>
            <person name="Shi L."/>
            <person name="Lu R."/>
            <person name="Comes H.P."/>
            <person name="Ma Y."/>
            <person name="Chen Y."/>
            <person name="Huang G."/>
            <person name="Zhou Y."/>
            <person name="Zheng Z."/>
            <person name="Qiu Y."/>
        </authorList>
    </citation>
    <scope>NUCLEOTIDE SEQUENCE [LARGE SCALE GENOMIC DNA]</scope>
    <source>
        <tissue evidence="27">Roots</tissue>
    </source>
</reference>
<evidence type="ECO:0000256" key="9">
    <source>
        <dbReference type="ARBA" id="ARBA00022722"/>
    </source>
</evidence>
<dbReference type="Proteomes" id="UP001345219">
    <property type="component" value="Chromosome 15"/>
</dbReference>
<evidence type="ECO:0000256" key="7">
    <source>
        <dbReference type="ARBA" id="ARBA00022485"/>
    </source>
</evidence>
<evidence type="ECO:0000313" key="27">
    <source>
        <dbReference type="EMBL" id="KAK4757901.1"/>
    </source>
</evidence>
<dbReference type="InterPro" id="IPR047187">
    <property type="entry name" value="SF1_C_Upf1"/>
</dbReference>
<accession>A0AAN7K163</accession>
<sequence length="1338" mass="149612">MPPRKRSNSSTSSSSKKSNNQNQTVQHSKHGIQHFFVRHSQQKVISASQNHRSDSGDSQSLTPQDAPDDELKPNSGFLVGGSLAISGAVQVAPDNQSNSASLVSDHVKTITSETHSKNYRQDKSLHYVMGEGSDGDGSPLEVSPEISKSMPQKLFKFSPGMLIKQSQDDGGEEVTWKISPVNERLQAVSKKMPEIIKVLAESSKLRSTYIRQCSQTMAGPTGKIETWLSSPTRNAAEQSLIHMNKMGVKRVNPFQDPNSKGRPTEELLQLLDQVEDAISTEDAGSNGMGIFLSKDEDNKCSNIPRKNCPTTQPTVDELKDVNCSLLDRIFLVLEVVEKRGAGSLNANCPYKDLWLLNEKTGEEKVVCLWDEWFYSKVSPGDTVNVIGQFDDMGKCNVNRDHNLLIIHPDLLVSGTRVAASFSCPRRSILDERLKSNDYSTAAIVGTMLHQIFQAGLVKENPTVEFLEEYANIVLRKNFETIYACGASEKDILNTLIQAIPKLLNWINQFRNSQCSRSSCVDFGRDDGTKNMKISEVIDIEEMSWAPNYGLKGMIDASIRVYVESEATGITEEIMPLEFKSGKGPNSQSSMEHTAQVILYTLLMSERYMKPIDCGILYYLQSDYTQGIDAQRSDLVGLIMRRNELANDVLKALKAQQLPPMMQSLNICKGCRHLNTCAVFHKAHGGNMATSGLGHLFNKCTDHLTDAHYVFLRHWERLIDLEASDAEWGRKAIWRSRNMRQNYRTSSLSPIILHTTTEACEQFKDGCFYYRFVRQDFSFDKAEAESEDFPSAVYSSSNDLACTLRRGDFVILMTEPDCQPIASGVIVEISRLHVLVSFSKRLRLPRRNTSSDTSNLIQEVWRIEKDEIMTPFAVMRFNLIQLFLENERSTHLRKMIVDLEAPRFDSGCLSSQDPAISYVWSEKKLNDDQRRAILKILTAKDYALILGMPGTGKTTTMVHAAKALLKRDASILLTSYTNSAIDNLLIKLKYQGIDFLRIGRQEAVHEEIQEHCFSVNDVESVSSIKQRLNEVKIVAVTCLGITNPLLTNKRFDICIMDEAGQTTLPVALGPLMLASKFVLVGDHYQLPPLVKSIEAQDNGLGVSLFSRLSEAHPQAISALQNQYRMCQGIMELANALIYGDRLQCGSLDVANAKLEFSQLKPCKSWLTKVLDPTRPVMFLNTDLLPALEKKDHKTVNNPMEASIISEIAEQLLNNGLLEEDIGIITPYNSQTNLIQASVNTCVEIHTIDKYQGRDKDCILVSFVRSSKKINSCNSSILEDWHRINVALTRAKKKLIMVGSCRTLSKLPFLKLLIEKVDEQSGLLSLSRDDLGITSTSTCS</sequence>
<keyword evidence="19" id="KW-0234">DNA repair</keyword>
<keyword evidence="15" id="KW-0067">ATP-binding</keyword>
<keyword evidence="11" id="KW-0547">Nucleotide-binding</keyword>
<feature type="region of interest" description="Disordered" evidence="23">
    <location>
        <begin position="1"/>
        <end position="77"/>
    </location>
</feature>
<dbReference type="GO" id="GO:0004518">
    <property type="term" value="F:nuclease activity"/>
    <property type="evidence" value="ECO:0007669"/>
    <property type="project" value="UniProtKB-KW"/>
</dbReference>
<keyword evidence="20" id="KW-0539">Nucleus</keyword>
<evidence type="ECO:0000256" key="20">
    <source>
        <dbReference type="ARBA" id="ARBA00023242"/>
    </source>
</evidence>
<evidence type="ECO:0000259" key="24">
    <source>
        <dbReference type="Pfam" id="PF08696"/>
    </source>
</evidence>
<feature type="domain" description="DNA replication factor Dna2 N-terminal" evidence="24">
    <location>
        <begin position="358"/>
        <end position="560"/>
    </location>
</feature>
<dbReference type="FunFam" id="3.40.50.300:FF:001170">
    <property type="entry name" value="DNA replication helicase Dna2"/>
    <property type="match status" value="1"/>
</dbReference>
<dbReference type="CDD" id="cd22318">
    <property type="entry name" value="DNA2_N-like"/>
    <property type="match status" value="1"/>
</dbReference>
<evidence type="ECO:0000256" key="19">
    <source>
        <dbReference type="ARBA" id="ARBA00023204"/>
    </source>
</evidence>